<dbReference type="PANTHER" id="PTHR43143">
    <property type="entry name" value="METALLOPHOSPHOESTERASE, CALCINEURIN SUPERFAMILY"/>
    <property type="match status" value="1"/>
</dbReference>
<dbReference type="InterPro" id="IPR004843">
    <property type="entry name" value="Calcineurin-like_PHP"/>
</dbReference>
<dbReference type="Gene3D" id="3.60.21.10">
    <property type="match status" value="1"/>
</dbReference>
<keyword evidence="3" id="KW-1185">Reference proteome</keyword>
<dbReference type="Proteomes" id="UP000597444">
    <property type="component" value="Unassembled WGS sequence"/>
</dbReference>
<name>A0A8J3IDB5_9CHLR</name>
<evidence type="ECO:0000259" key="1">
    <source>
        <dbReference type="Pfam" id="PF00149"/>
    </source>
</evidence>
<gene>
    <name evidence="2" type="ORF">KSF_033320</name>
</gene>
<accession>A0A8J3IDB5</accession>
<evidence type="ECO:0000313" key="2">
    <source>
        <dbReference type="EMBL" id="GHO93284.1"/>
    </source>
</evidence>
<dbReference type="GO" id="GO:0016787">
    <property type="term" value="F:hydrolase activity"/>
    <property type="evidence" value="ECO:0007669"/>
    <property type="project" value="InterPro"/>
</dbReference>
<dbReference type="Pfam" id="PF00149">
    <property type="entry name" value="Metallophos"/>
    <property type="match status" value="1"/>
</dbReference>
<reference evidence="2" key="1">
    <citation type="submission" date="2020-10" db="EMBL/GenBank/DDBJ databases">
        <title>Taxonomic study of unclassified bacteria belonging to the class Ktedonobacteria.</title>
        <authorList>
            <person name="Yabe S."/>
            <person name="Wang C.M."/>
            <person name="Zheng Y."/>
            <person name="Sakai Y."/>
            <person name="Cavaletti L."/>
            <person name="Monciardini P."/>
            <person name="Donadio S."/>
        </authorList>
    </citation>
    <scope>NUCLEOTIDE SEQUENCE</scope>
    <source>
        <strain evidence="2">ID150040</strain>
    </source>
</reference>
<dbReference type="InterPro" id="IPR051918">
    <property type="entry name" value="STPP_CPPED1"/>
</dbReference>
<proteinExistence type="predicted"/>
<dbReference type="InterPro" id="IPR029052">
    <property type="entry name" value="Metallo-depent_PP-like"/>
</dbReference>
<organism evidence="2 3">
    <name type="scientific">Reticulibacter mediterranei</name>
    <dbReference type="NCBI Taxonomy" id="2778369"/>
    <lineage>
        <taxon>Bacteria</taxon>
        <taxon>Bacillati</taxon>
        <taxon>Chloroflexota</taxon>
        <taxon>Ktedonobacteria</taxon>
        <taxon>Ktedonobacterales</taxon>
        <taxon>Reticulibacteraceae</taxon>
        <taxon>Reticulibacter</taxon>
    </lineage>
</organism>
<dbReference type="RefSeq" id="WP_220204075.1">
    <property type="nucleotide sequence ID" value="NZ_BNJK01000001.1"/>
</dbReference>
<dbReference type="AlphaFoldDB" id="A0A8J3IDB5"/>
<feature type="domain" description="Calcineurin-like phosphoesterase" evidence="1">
    <location>
        <begin position="12"/>
        <end position="226"/>
    </location>
</feature>
<protein>
    <recommendedName>
        <fullName evidence="1">Calcineurin-like phosphoesterase domain-containing protein</fullName>
    </recommendedName>
</protein>
<comment type="caution">
    <text evidence="2">The sequence shown here is derived from an EMBL/GenBank/DDBJ whole genome shotgun (WGS) entry which is preliminary data.</text>
</comment>
<evidence type="ECO:0000313" key="3">
    <source>
        <dbReference type="Proteomes" id="UP000597444"/>
    </source>
</evidence>
<sequence>MNSPQAGQLLYFWAFGDLHYRTIPAWHELHTKRLSLMYNDLHELWSGEEGTPTFCVSPGDIVDTCFIDNHRLAKKSLEEQLGSIPFYPGVGNHEYYGPNGEDPALMASIYTQIWEKPLRYSWQAGETICIMLDYPDPLTLENPKYVYLSEEALTFLDMTLAAHANLPAVIFLHCPLYDTVLDRDAKRHRDYNSLQHFFSLENSKEVRAILARHRNACLLFSGHTHSGWQAPNLVKTEQLGEHQVTFVHLMSPWYTGTHTGPSLNKGHVTYVPDTPNVLPTFAVRLFPEQALIRLRDHQTQKWLQEWRVPFR</sequence>
<dbReference type="PANTHER" id="PTHR43143:SF1">
    <property type="entry name" value="SERINE_THREONINE-PROTEIN PHOSPHATASE CPPED1"/>
    <property type="match status" value="1"/>
</dbReference>
<dbReference type="EMBL" id="BNJK01000001">
    <property type="protein sequence ID" value="GHO93284.1"/>
    <property type="molecule type" value="Genomic_DNA"/>
</dbReference>
<dbReference type="SUPFAM" id="SSF56300">
    <property type="entry name" value="Metallo-dependent phosphatases"/>
    <property type="match status" value="1"/>
</dbReference>